<accession>A0ABU9VUU2</accession>
<gene>
    <name evidence="3" type="ORF">AAIG11_10630</name>
</gene>
<reference evidence="3 4" key="1">
    <citation type="submission" date="2024-04" db="EMBL/GenBank/DDBJ databases">
        <title>Genome sequencing and metabolic network reconstruction of aminoacids and betaine degradation by Anoxynatronum sibiricum.</title>
        <authorList>
            <person name="Detkova E.N."/>
            <person name="Boltjanskaja Y.V."/>
            <person name="Mardanov A.V."/>
            <person name="Kevbrin V."/>
        </authorList>
    </citation>
    <scope>NUCLEOTIDE SEQUENCE [LARGE SCALE GENOMIC DNA]</scope>
    <source>
        <strain evidence="3 4">Z-7981</strain>
    </source>
</reference>
<dbReference type="Pfam" id="PF13487">
    <property type="entry name" value="HD_5"/>
    <property type="match status" value="1"/>
</dbReference>
<keyword evidence="4" id="KW-1185">Reference proteome</keyword>
<dbReference type="SUPFAM" id="SSF109604">
    <property type="entry name" value="HD-domain/PDEase-like"/>
    <property type="match status" value="1"/>
</dbReference>
<dbReference type="NCBIfam" id="TIGR00277">
    <property type="entry name" value="HDIG"/>
    <property type="match status" value="1"/>
</dbReference>
<name>A0ABU9VUU2_9CLOT</name>
<proteinExistence type="predicted"/>
<dbReference type="GO" id="GO:0016787">
    <property type="term" value="F:hydrolase activity"/>
    <property type="evidence" value="ECO:0007669"/>
    <property type="project" value="UniProtKB-KW"/>
</dbReference>
<evidence type="ECO:0000259" key="1">
    <source>
        <dbReference type="PROSITE" id="PS51831"/>
    </source>
</evidence>
<dbReference type="EMBL" id="JBCITM010000010">
    <property type="protein sequence ID" value="MEN1760933.1"/>
    <property type="molecule type" value="Genomic_DNA"/>
</dbReference>
<evidence type="ECO:0000313" key="4">
    <source>
        <dbReference type="Proteomes" id="UP001407405"/>
    </source>
</evidence>
<dbReference type="SMART" id="SM00471">
    <property type="entry name" value="HDc"/>
    <property type="match status" value="1"/>
</dbReference>
<dbReference type="InterPro" id="IPR006675">
    <property type="entry name" value="HDIG_dom"/>
</dbReference>
<dbReference type="PROSITE" id="PS51832">
    <property type="entry name" value="HD_GYP"/>
    <property type="match status" value="1"/>
</dbReference>
<dbReference type="RefSeq" id="WP_343186254.1">
    <property type="nucleotide sequence ID" value="NZ_JBCITM010000010.1"/>
</dbReference>
<dbReference type="InterPro" id="IPR037522">
    <property type="entry name" value="HD_GYP_dom"/>
</dbReference>
<dbReference type="InterPro" id="IPR006674">
    <property type="entry name" value="HD_domain"/>
</dbReference>
<comment type="caution">
    <text evidence="3">The sequence shown here is derived from an EMBL/GenBank/DDBJ whole genome shotgun (WGS) entry which is preliminary data.</text>
</comment>
<feature type="domain" description="HD-GYP" evidence="2">
    <location>
        <begin position="116"/>
        <end position="312"/>
    </location>
</feature>
<dbReference type="InterPro" id="IPR003607">
    <property type="entry name" value="HD/PDEase_dom"/>
</dbReference>
<organism evidence="3 4">
    <name type="scientific">Anoxynatronum sibiricum</name>
    <dbReference type="NCBI Taxonomy" id="210623"/>
    <lineage>
        <taxon>Bacteria</taxon>
        <taxon>Bacillati</taxon>
        <taxon>Bacillota</taxon>
        <taxon>Clostridia</taxon>
        <taxon>Eubacteriales</taxon>
        <taxon>Clostridiaceae</taxon>
        <taxon>Anoxynatronum</taxon>
    </lineage>
</organism>
<dbReference type="Gene3D" id="1.10.3210.10">
    <property type="entry name" value="Hypothetical protein af1432"/>
    <property type="match status" value="1"/>
</dbReference>
<dbReference type="CDD" id="cd00077">
    <property type="entry name" value="HDc"/>
    <property type="match status" value="1"/>
</dbReference>
<evidence type="ECO:0000313" key="3">
    <source>
        <dbReference type="EMBL" id="MEN1760933.1"/>
    </source>
</evidence>
<protein>
    <submittedName>
        <fullName evidence="3">HD-GYP domain-containing protein</fullName>
        <ecNumber evidence="3">3.1.4.-</ecNumber>
    </submittedName>
</protein>
<evidence type="ECO:0000259" key="2">
    <source>
        <dbReference type="PROSITE" id="PS51832"/>
    </source>
</evidence>
<sequence>MQLTRVSQLVPGQVLGQPLYDDHSQVLVKKGTRLTSYMINRLIAMDYHFIYIYAEDNDYELNDVVNPELRQKMVTQLRRLASGLSSEGDHSQSSKMDQQTTANLLQLRSGVAEVVDDIFLKPDIVVEMLDIKHVNSALFQHSVNTMIHATILGSAAGLSRPDLEKLALGALFHDIGHLQTPAEVLNKQEPLTPEELSIAQAHTIKGFAFLTTQLNMPSTVKIMALEHHEKFDGTGYPHQKSRDEIHLFSRITAIANRFDSLSSERPYRKPETLSECLEYIMGGGGSHFDPSLTKIYMKHVNPYPVNTLVRLNDGSVATVVETNRNFFLRPKVKILKGPDRGEIIDLMKSLNRVILTDLTMAAIS</sequence>
<dbReference type="Proteomes" id="UP001407405">
    <property type="component" value="Unassembled WGS sequence"/>
</dbReference>
<dbReference type="PANTHER" id="PTHR43155:SF2">
    <property type="entry name" value="CYCLIC DI-GMP PHOSPHODIESTERASE PA4108"/>
    <property type="match status" value="1"/>
</dbReference>
<keyword evidence="3" id="KW-0378">Hydrolase</keyword>
<dbReference type="EC" id="3.1.4.-" evidence="3"/>
<dbReference type="PROSITE" id="PS51831">
    <property type="entry name" value="HD"/>
    <property type="match status" value="1"/>
</dbReference>
<feature type="domain" description="HD" evidence="1">
    <location>
        <begin position="138"/>
        <end position="261"/>
    </location>
</feature>
<dbReference type="PANTHER" id="PTHR43155">
    <property type="entry name" value="CYCLIC DI-GMP PHOSPHODIESTERASE PA4108-RELATED"/>
    <property type="match status" value="1"/>
</dbReference>